<name>A0A8J5L374_ZINOF</name>
<reference evidence="1 2" key="1">
    <citation type="submission" date="2020-08" db="EMBL/GenBank/DDBJ databases">
        <title>Plant Genome Project.</title>
        <authorList>
            <person name="Zhang R.-G."/>
        </authorList>
    </citation>
    <scope>NUCLEOTIDE SEQUENCE [LARGE SCALE GENOMIC DNA]</scope>
    <source>
        <tissue evidence="1">Rhizome</tissue>
    </source>
</reference>
<evidence type="ECO:0000313" key="1">
    <source>
        <dbReference type="EMBL" id="KAG6509965.1"/>
    </source>
</evidence>
<dbReference type="AlphaFoldDB" id="A0A8J5L374"/>
<organism evidence="1 2">
    <name type="scientific">Zingiber officinale</name>
    <name type="common">Ginger</name>
    <name type="synonym">Amomum zingiber</name>
    <dbReference type="NCBI Taxonomy" id="94328"/>
    <lineage>
        <taxon>Eukaryota</taxon>
        <taxon>Viridiplantae</taxon>
        <taxon>Streptophyta</taxon>
        <taxon>Embryophyta</taxon>
        <taxon>Tracheophyta</taxon>
        <taxon>Spermatophyta</taxon>
        <taxon>Magnoliopsida</taxon>
        <taxon>Liliopsida</taxon>
        <taxon>Zingiberales</taxon>
        <taxon>Zingiberaceae</taxon>
        <taxon>Zingiber</taxon>
    </lineage>
</organism>
<proteinExistence type="predicted"/>
<accession>A0A8J5L374</accession>
<sequence length="108" mass="12275">MVLTRLQEKKIHSDMTIGGSHPDAQWALEFEAKREIRMDKLKKTMTSLVTIVQELKDRLEADSSSSILIKRGINYVFSDIFKVNGGVRLGSISMKNYKKALGFKREDG</sequence>
<comment type="caution">
    <text evidence="1">The sequence shown here is derived from an EMBL/GenBank/DDBJ whole genome shotgun (WGS) entry which is preliminary data.</text>
</comment>
<gene>
    <name evidence="1" type="ORF">ZIOFF_027973</name>
</gene>
<dbReference type="Proteomes" id="UP000734854">
    <property type="component" value="Unassembled WGS sequence"/>
</dbReference>
<protein>
    <submittedName>
        <fullName evidence="1">Uncharacterized protein</fullName>
    </submittedName>
</protein>
<evidence type="ECO:0000313" key="2">
    <source>
        <dbReference type="Proteomes" id="UP000734854"/>
    </source>
</evidence>
<dbReference type="EMBL" id="JACMSC010000008">
    <property type="protein sequence ID" value="KAG6509965.1"/>
    <property type="molecule type" value="Genomic_DNA"/>
</dbReference>
<keyword evidence="2" id="KW-1185">Reference proteome</keyword>